<name>A0A6A6QJY0_9PEZI</name>
<accession>A0A6A6QJY0</accession>
<organism evidence="2 3">
    <name type="scientific">Lophium mytilinum</name>
    <dbReference type="NCBI Taxonomy" id="390894"/>
    <lineage>
        <taxon>Eukaryota</taxon>
        <taxon>Fungi</taxon>
        <taxon>Dikarya</taxon>
        <taxon>Ascomycota</taxon>
        <taxon>Pezizomycotina</taxon>
        <taxon>Dothideomycetes</taxon>
        <taxon>Pleosporomycetidae</taxon>
        <taxon>Mytilinidiales</taxon>
        <taxon>Mytilinidiaceae</taxon>
        <taxon>Lophium</taxon>
    </lineage>
</organism>
<sequence length="309" mass="34853">MPSHRTPPQIAYQTTVPSTQNHGFQVRARSERARDPYKHATIAAHRLRLYTNRHLLPVPNTVLQQDSPAYPKHELYAPGSTYEFLSRPLPRKHYSYLSPPSMYPSTQRARKQDNTQVVTRFRTSYVTVELVSPRPQRLTTRNVHTLESQALSFEKHGQGERMRDGEAEMERKLHATRASRPRPTLISPPGITAQNRDNEAATSKSLYSTHTARPDVAPAIPPGFTAADRDEEAAIKRSFYSIRNPRPDVAPVIPPSLIAQDRNDKAAIARRHHGPYTSLSPGFTGQGQDIEAVTNRAYYHLPAFLLGEK</sequence>
<feature type="region of interest" description="Disordered" evidence="1">
    <location>
        <begin position="174"/>
        <end position="202"/>
    </location>
</feature>
<keyword evidence="3" id="KW-1185">Reference proteome</keyword>
<dbReference type="AlphaFoldDB" id="A0A6A6QJY0"/>
<evidence type="ECO:0000256" key="1">
    <source>
        <dbReference type="SAM" id="MobiDB-lite"/>
    </source>
</evidence>
<gene>
    <name evidence="2" type="ORF">BU16DRAFT_99876</name>
</gene>
<evidence type="ECO:0000313" key="3">
    <source>
        <dbReference type="Proteomes" id="UP000799750"/>
    </source>
</evidence>
<dbReference type="EMBL" id="MU004194">
    <property type="protein sequence ID" value="KAF2491983.1"/>
    <property type="molecule type" value="Genomic_DNA"/>
</dbReference>
<dbReference type="Proteomes" id="UP000799750">
    <property type="component" value="Unassembled WGS sequence"/>
</dbReference>
<evidence type="ECO:0000313" key="2">
    <source>
        <dbReference type="EMBL" id="KAF2491983.1"/>
    </source>
</evidence>
<dbReference type="OrthoDB" id="10566965at2759"/>
<feature type="compositionally biased region" description="Polar residues" evidence="1">
    <location>
        <begin position="192"/>
        <end position="202"/>
    </location>
</feature>
<protein>
    <submittedName>
        <fullName evidence="2">Uncharacterized protein</fullName>
    </submittedName>
</protein>
<reference evidence="2" key="1">
    <citation type="journal article" date="2020" name="Stud. Mycol.">
        <title>101 Dothideomycetes genomes: a test case for predicting lifestyles and emergence of pathogens.</title>
        <authorList>
            <person name="Haridas S."/>
            <person name="Albert R."/>
            <person name="Binder M."/>
            <person name="Bloem J."/>
            <person name="Labutti K."/>
            <person name="Salamov A."/>
            <person name="Andreopoulos B."/>
            <person name="Baker S."/>
            <person name="Barry K."/>
            <person name="Bills G."/>
            <person name="Bluhm B."/>
            <person name="Cannon C."/>
            <person name="Castanera R."/>
            <person name="Culley D."/>
            <person name="Daum C."/>
            <person name="Ezra D."/>
            <person name="Gonzalez J."/>
            <person name="Henrissat B."/>
            <person name="Kuo A."/>
            <person name="Liang C."/>
            <person name="Lipzen A."/>
            <person name="Lutzoni F."/>
            <person name="Magnuson J."/>
            <person name="Mondo S."/>
            <person name="Nolan M."/>
            <person name="Ohm R."/>
            <person name="Pangilinan J."/>
            <person name="Park H.-J."/>
            <person name="Ramirez L."/>
            <person name="Alfaro M."/>
            <person name="Sun H."/>
            <person name="Tritt A."/>
            <person name="Yoshinaga Y."/>
            <person name="Zwiers L.-H."/>
            <person name="Turgeon B."/>
            <person name="Goodwin S."/>
            <person name="Spatafora J."/>
            <person name="Crous P."/>
            <person name="Grigoriev I."/>
        </authorList>
    </citation>
    <scope>NUCLEOTIDE SEQUENCE</scope>
    <source>
        <strain evidence="2">CBS 269.34</strain>
    </source>
</reference>
<proteinExistence type="predicted"/>